<feature type="compositionally biased region" description="Acidic residues" evidence="12">
    <location>
        <begin position="1093"/>
        <end position="1114"/>
    </location>
</feature>
<feature type="compositionally biased region" description="Polar residues" evidence="12">
    <location>
        <begin position="1158"/>
        <end position="1176"/>
    </location>
</feature>
<keyword evidence="9" id="KW-0963">Cytoplasm</keyword>
<feature type="compositionally biased region" description="Basic and acidic residues" evidence="12">
    <location>
        <begin position="1230"/>
        <end position="1240"/>
    </location>
</feature>
<evidence type="ECO:0000313" key="17">
    <source>
        <dbReference type="Proteomes" id="UP000193689"/>
    </source>
</evidence>
<dbReference type="InterPro" id="IPR002048">
    <property type="entry name" value="EF_hand_dom"/>
</dbReference>
<dbReference type="GO" id="GO:0010008">
    <property type="term" value="C:endosome membrane"/>
    <property type="evidence" value="ECO:0007669"/>
    <property type="project" value="UniProtKB-SubCell"/>
</dbReference>
<dbReference type="GO" id="GO:0006897">
    <property type="term" value="P:endocytosis"/>
    <property type="evidence" value="ECO:0007669"/>
    <property type="project" value="UniProtKB-KW"/>
</dbReference>
<dbReference type="CDD" id="cd00052">
    <property type="entry name" value="EH"/>
    <property type="match status" value="3"/>
</dbReference>
<dbReference type="EMBL" id="MCFJ01000007">
    <property type="protein sequence ID" value="ORY64160.1"/>
    <property type="molecule type" value="Genomic_DNA"/>
</dbReference>
<feature type="compositionally biased region" description="Low complexity" evidence="12">
    <location>
        <begin position="705"/>
        <end position="723"/>
    </location>
</feature>
<dbReference type="PROSITE" id="PS50031">
    <property type="entry name" value="EH"/>
    <property type="match status" value="3"/>
</dbReference>
<evidence type="ECO:0000256" key="3">
    <source>
        <dbReference type="ARBA" id="ARBA00004413"/>
    </source>
</evidence>
<feature type="compositionally biased region" description="Basic and acidic residues" evidence="12">
    <location>
        <begin position="919"/>
        <end position="938"/>
    </location>
</feature>
<evidence type="ECO:0000256" key="6">
    <source>
        <dbReference type="ARBA" id="ARBA00022753"/>
    </source>
</evidence>
<organism evidence="16 17">
    <name type="scientific">Pseudomassariella vexata</name>
    <dbReference type="NCBI Taxonomy" id="1141098"/>
    <lineage>
        <taxon>Eukaryota</taxon>
        <taxon>Fungi</taxon>
        <taxon>Dikarya</taxon>
        <taxon>Ascomycota</taxon>
        <taxon>Pezizomycotina</taxon>
        <taxon>Sordariomycetes</taxon>
        <taxon>Xylariomycetidae</taxon>
        <taxon>Amphisphaeriales</taxon>
        <taxon>Pseudomassariaceae</taxon>
        <taxon>Pseudomassariella</taxon>
    </lineage>
</organism>
<evidence type="ECO:0000256" key="12">
    <source>
        <dbReference type="SAM" id="MobiDB-lite"/>
    </source>
</evidence>
<feature type="domain" description="EH" evidence="14">
    <location>
        <begin position="146"/>
        <end position="237"/>
    </location>
</feature>
<dbReference type="SMART" id="SM00165">
    <property type="entry name" value="UBA"/>
    <property type="match status" value="1"/>
</dbReference>
<feature type="compositionally biased region" description="Polar residues" evidence="12">
    <location>
        <begin position="820"/>
        <end position="844"/>
    </location>
</feature>
<dbReference type="PANTHER" id="PTHR11216:SF170">
    <property type="entry name" value="DYNAMIN ASSOCIATED PROTEIN 160, ISOFORM D"/>
    <property type="match status" value="1"/>
</dbReference>
<evidence type="ECO:0000256" key="10">
    <source>
        <dbReference type="ARBA" id="ARBA00025194"/>
    </source>
</evidence>
<comment type="subcellular location">
    <subcellularLocation>
        <location evidence="3">Cell membrane</location>
        <topology evidence="3">Peripheral membrane protein</topology>
        <orientation evidence="3">Cytoplasmic side</orientation>
    </subcellularLocation>
    <subcellularLocation>
        <location evidence="2">Cytoplasm</location>
        <location evidence="2">Cytoskeleton</location>
        <location evidence="2">Actin patch</location>
    </subcellularLocation>
    <subcellularLocation>
        <location evidence="1">Endosome membrane</location>
        <topology evidence="1">Peripheral membrane protein</topology>
        <orientation evidence="1">Cytoplasmic side</orientation>
    </subcellularLocation>
</comment>
<dbReference type="Pfam" id="PF00627">
    <property type="entry name" value="UBA"/>
    <property type="match status" value="1"/>
</dbReference>
<gene>
    <name evidence="16" type="ORF">BCR38DRAFT_485298</name>
</gene>
<evidence type="ECO:0000256" key="4">
    <source>
        <dbReference type="ARBA" id="ARBA00011159"/>
    </source>
</evidence>
<dbReference type="GO" id="GO:0005886">
    <property type="term" value="C:plasma membrane"/>
    <property type="evidence" value="ECO:0007669"/>
    <property type="project" value="UniProtKB-SubCell"/>
</dbReference>
<keyword evidence="17" id="KW-1185">Reference proteome</keyword>
<proteinExistence type="predicted"/>
<evidence type="ECO:0000259" key="13">
    <source>
        <dbReference type="PROSITE" id="PS50030"/>
    </source>
</evidence>
<feature type="region of interest" description="Disordered" evidence="12">
    <location>
        <begin position="762"/>
        <end position="1246"/>
    </location>
</feature>
<feature type="domain" description="EH" evidence="14">
    <location>
        <begin position="20"/>
        <end position="96"/>
    </location>
</feature>
<protein>
    <submittedName>
        <fullName evidence="16">UBA/TS-N domain-containing protein</fullName>
    </submittedName>
</protein>
<sequence>MAAESSVGASGPNLNLDAEEKRIYGQLFREADTDSVGVVTGEIAVKFFEKTRLDSRILGEIWQIADKENRGFLTPAGFGIVLRLIGHAQAGREPTPELALQQGPIPRFDGFTPTPAGPSAPQAAAPLQAQGTGGVPIRIPPLTPEKVSQYASLFERQNLQGGSMLPGDQAKSIFEKSGLPTEILGRIWQLADTEQRGALVMAEFVIAMHLLTSMKTGALRGLPSILPAALYEAATRRGSAPRQSPTATGPTMSAIPRQLSGSAHMRQASPLARSALHPQGTGLVPQTTGSDWLITPADKARFDQFYADLDKTNKGFITGEEAVPFLSQSNLSEDALATIWDLADINSEGRLTRDTFAVAMFLIRQQRTKRDGPTPLPTTLPLSLIPPSMRNQVRPPNIGTSPFDAPAPAPVQPPPAPKSALDDLFGLDAPSPSQTGTATRDPFASASPMAPASPVQASPTGNAFKPFVPSSSFGRTLATHDTGGSGSSAVASRPGLGPSPMPSAMDDLLGDNDPEISKKLTNETAELANLSNQIGSLSDKMQQVQGQRTTTQKEINQASQQKKNFEDRLTQLRGLYEKEAKDVSELKDQLQKSRGETRKLLNEMAAIDGTYRDLQNQHQQIATALHADQQENASLKQRISAVNTEIAQLKPQIEKLKSEARQQKGMVAINKKQLSTTEGERDKLKTEAEDLAKSNEEFARQINTSSPVAPPAQVASPAPSNASGNNPFFRRTGSTDIMGTFASPPAVKAPYGEKSFDDIFGGYTGSASNTPPPPVTSFKQQNTGTSTASVSSFATPAASTPTVSQQTTLASEPPPPPLSRQITSSFLPFGETTESLTSSRQASPPLSRVGEGSIPAPTSTVGPLEPTITGQSAASNAEAAKSPVTSPTEEQPAAASNGAIPGAFPDDAPRETPAFGGNRDSDPFESMKRDPAKAKDDFDSAFASFAGSSNPPQEKPKDTHNAFSSFHSEFPPISELERDDESDSASEGNGFDDDFAPASPQVNKAEGKETPKAPSSPVASTKATAVPDVPAAEGAETAPVVSNEPRSFSPPPTSPTTAAPPKTGDPFAPAADFAPTPGTVTNTAPVASKGAFDDLDDEFEDLEDAKEGSADDEFANVSRSNLDEFNAVFDSPPPSQPKSESTNVSNVFGVDSSFDFGNVSSTSAGAPAPANSTSPVPGQGPKAPEGHDWDAIFASLDEPAGDAAKTGEEAKSPGGKSQSSGRPSSLGRALTEEGTHDDPILKNLTGMGYSRTDALNALEKYDYNLERAANYLANQS</sequence>
<feature type="compositionally biased region" description="Pro residues" evidence="12">
    <location>
        <begin position="405"/>
        <end position="417"/>
    </location>
</feature>
<reference evidence="16 17" key="1">
    <citation type="submission" date="2016-07" db="EMBL/GenBank/DDBJ databases">
        <title>Pervasive Adenine N6-methylation of Active Genes in Fungi.</title>
        <authorList>
            <consortium name="DOE Joint Genome Institute"/>
            <person name="Mondo S.J."/>
            <person name="Dannebaum R.O."/>
            <person name="Kuo R.C."/>
            <person name="Labutti K."/>
            <person name="Haridas S."/>
            <person name="Kuo A."/>
            <person name="Salamov A."/>
            <person name="Ahrendt S.R."/>
            <person name="Lipzen A."/>
            <person name="Sullivan W."/>
            <person name="Andreopoulos W.B."/>
            <person name="Clum A."/>
            <person name="Lindquist E."/>
            <person name="Daum C."/>
            <person name="Ramamoorthy G.K."/>
            <person name="Gryganskyi A."/>
            <person name="Culley D."/>
            <person name="Magnuson J.K."/>
            <person name="James T.Y."/>
            <person name="O'Malley M.A."/>
            <person name="Stajich J.E."/>
            <person name="Spatafora J.W."/>
            <person name="Visel A."/>
            <person name="Grigoriev I.V."/>
        </authorList>
    </citation>
    <scope>NUCLEOTIDE SEQUENCE [LARGE SCALE GENOMIC DNA]</scope>
    <source>
        <strain evidence="16 17">CBS 129021</strain>
    </source>
</reference>
<comment type="function">
    <text evidence="10">Component of the PAN1 actin cytoskeleton-regulatory complex required for the internalization of endosomes during actin-coupled endocytosis. The complex links the site of endocytosis to the cell membrane-associated actin cytoskeleton. Mediates uptake of external molecules and vacuolar degradation of plasma membrane proteins. Plays a role in the proper organization of the cell membrane-associated actin cytoskeleton and promotes its destabilization.</text>
</comment>
<dbReference type="GO" id="GO:0003779">
    <property type="term" value="F:actin binding"/>
    <property type="evidence" value="ECO:0007669"/>
    <property type="project" value="UniProtKB-KW"/>
</dbReference>
<dbReference type="Gene3D" id="1.10.8.10">
    <property type="entry name" value="DNA helicase RuvA subunit, C-terminal domain"/>
    <property type="match status" value="1"/>
</dbReference>
<evidence type="ECO:0000256" key="2">
    <source>
        <dbReference type="ARBA" id="ARBA00004134"/>
    </source>
</evidence>
<keyword evidence="7 11" id="KW-0175">Coiled coil</keyword>
<evidence type="ECO:0000256" key="8">
    <source>
        <dbReference type="ARBA" id="ARBA00023203"/>
    </source>
</evidence>
<dbReference type="SMART" id="SM00027">
    <property type="entry name" value="EH"/>
    <property type="match status" value="3"/>
</dbReference>
<feature type="domain" description="EH" evidence="14">
    <location>
        <begin position="298"/>
        <end position="391"/>
    </location>
</feature>
<dbReference type="InterPro" id="IPR011992">
    <property type="entry name" value="EF-hand-dom_pair"/>
</dbReference>
<evidence type="ECO:0000256" key="9">
    <source>
        <dbReference type="ARBA" id="ARBA00023212"/>
    </source>
</evidence>
<feature type="coiled-coil region" evidence="11">
    <location>
        <begin position="520"/>
        <end position="645"/>
    </location>
</feature>
<dbReference type="STRING" id="1141098.A0A1Y2DXX3"/>
<keyword evidence="5" id="KW-0254">Endocytosis</keyword>
<dbReference type="GO" id="GO:0005509">
    <property type="term" value="F:calcium ion binding"/>
    <property type="evidence" value="ECO:0007669"/>
    <property type="project" value="InterPro"/>
</dbReference>
<dbReference type="Gene3D" id="1.10.238.10">
    <property type="entry name" value="EF-hand"/>
    <property type="match status" value="3"/>
</dbReference>
<dbReference type="GO" id="GO:0030479">
    <property type="term" value="C:actin cortical patch"/>
    <property type="evidence" value="ECO:0007669"/>
    <property type="project" value="UniProtKB-SubCell"/>
</dbReference>
<dbReference type="PANTHER" id="PTHR11216">
    <property type="entry name" value="EH DOMAIN"/>
    <property type="match status" value="1"/>
</dbReference>
<evidence type="ECO:0000256" key="1">
    <source>
        <dbReference type="ARBA" id="ARBA00004125"/>
    </source>
</evidence>
<evidence type="ECO:0000256" key="5">
    <source>
        <dbReference type="ARBA" id="ARBA00022583"/>
    </source>
</evidence>
<dbReference type="Pfam" id="PF12763">
    <property type="entry name" value="EH"/>
    <property type="match status" value="3"/>
</dbReference>
<dbReference type="Proteomes" id="UP000193689">
    <property type="component" value="Unassembled WGS sequence"/>
</dbReference>
<feature type="region of interest" description="Disordered" evidence="12">
    <location>
        <begin position="475"/>
        <end position="516"/>
    </location>
</feature>
<accession>A0A1Y2DXX3</accession>
<feature type="compositionally biased region" description="Polar residues" evidence="12">
    <location>
        <begin position="777"/>
        <end position="810"/>
    </location>
</feature>
<dbReference type="PROSITE" id="PS50030">
    <property type="entry name" value="UBA"/>
    <property type="match status" value="1"/>
</dbReference>
<dbReference type="InterPro" id="IPR009060">
    <property type="entry name" value="UBA-like_sf"/>
</dbReference>
<comment type="caution">
    <text evidence="16">The sequence shown here is derived from an EMBL/GenBank/DDBJ whole genome shotgun (WGS) entry which is preliminary data.</text>
</comment>
<dbReference type="AlphaFoldDB" id="A0A1Y2DXX3"/>
<dbReference type="OrthoDB" id="524326at2759"/>
<feature type="compositionally biased region" description="Low complexity" evidence="12">
    <location>
        <begin position="1055"/>
        <end position="1078"/>
    </location>
</feature>
<feature type="domain" description="EF-hand" evidence="15">
    <location>
        <begin position="297"/>
        <end position="332"/>
    </location>
</feature>
<dbReference type="SUPFAM" id="SSF47473">
    <property type="entry name" value="EF-hand"/>
    <property type="match status" value="3"/>
</dbReference>
<dbReference type="GO" id="GO:0016197">
    <property type="term" value="P:endosomal transport"/>
    <property type="evidence" value="ECO:0007669"/>
    <property type="project" value="TreeGrafter"/>
</dbReference>
<feature type="region of interest" description="Disordered" evidence="12">
    <location>
        <begin position="369"/>
        <end position="463"/>
    </location>
</feature>
<feature type="domain" description="UBA" evidence="13">
    <location>
        <begin position="1235"/>
        <end position="1275"/>
    </location>
</feature>
<feature type="region of interest" description="Disordered" evidence="12">
    <location>
        <begin position="704"/>
        <end position="749"/>
    </location>
</feature>
<evidence type="ECO:0000259" key="15">
    <source>
        <dbReference type="PROSITE" id="PS50222"/>
    </source>
</evidence>
<keyword evidence="9" id="KW-0206">Cytoskeleton</keyword>
<evidence type="ECO:0000256" key="11">
    <source>
        <dbReference type="SAM" id="Coils"/>
    </source>
</evidence>
<dbReference type="SUPFAM" id="SSF46934">
    <property type="entry name" value="UBA-like"/>
    <property type="match status" value="1"/>
</dbReference>
<feature type="coiled-coil region" evidence="11">
    <location>
        <begin position="674"/>
        <end position="701"/>
    </location>
</feature>
<comment type="subunit">
    <text evidence="4">Component of the PAN1 actin cytoskeleton-regulatory complex.</text>
</comment>
<dbReference type="InterPro" id="IPR000261">
    <property type="entry name" value="EH_dom"/>
</dbReference>
<keyword evidence="8" id="KW-0009">Actin-binding</keyword>
<evidence type="ECO:0000259" key="14">
    <source>
        <dbReference type="PROSITE" id="PS50031"/>
    </source>
</evidence>
<dbReference type="GeneID" id="63780071"/>
<dbReference type="InParanoid" id="A0A1Y2DXX3"/>
<dbReference type="PROSITE" id="PS50222">
    <property type="entry name" value="EF_HAND_2"/>
    <property type="match status" value="1"/>
</dbReference>
<dbReference type="FunCoup" id="A0A1Y2DXX3">
    <property type="interactions" value="291"/>
</dbReference>
<dbReference type="RefSeq" id="XP_040715574.1">
    <property type="nucleotide sequence ID" value="XM_040863859.1"/>
</dbReference>
<keyword evidence="6" id="KW-0967">Endosome</keyword>
<feature type="compositionally biased region" description="Acidic residues" evidence="12">
    <location>
        <begin position="977"/>
        <end position="995"/>
    </location>
</feature>
<feature type="compositionally biased region" description="Low complexity" evidence="12">
    <location>
        <begin position="377"/>
        <end position="388"/>
    </location>
</feature>
<feature type="compositionally biased region" description="Polar residues" evidence="12">
    <location>
        <begin position="1137"/>
        <end position="1146"/>
    </location>
</feature>
<feature type="compositionally biased region" description="Low complexity" evidence="12">
    <location>
        <begin position="442"/>
        <end position="459"/>
    </location>
</feature>
<dbReference type="InterPro" id="IPR015940">
    <property type="entry name" value="UBA"/>
</dbReference>
<name>A0A1Y2DXX3_9PEZI</name>
<evidence type="ECO:0000256" key="7">
    <source>
        <dbReference type="ARBA" id="ARBA00023054"/>
    </source>
</evidence>
<evidence type="ECO:0000313" key="16">
    <source>
        <dbReference type="EMBL" id="ORY64160.1"/>
    </source>
</evidence>